<evidence type="ECO:0000256" key="3">
    <source>
        <dbReference type="ARBA" id="ARBA00022691"/>
    </source>
</evidence>
<sequence>MTLVRDFAALRPAGGFDLIMADPPWSFDNWSAGGEAKNAKAQYACTPLDWIKALPVSVLAADNCLLWLWATNPMLPQALEVISAWGFAFKTGGHWVKRTTRGKMAFGTGYLLRCAGEPFLLATRGAPKTTRNVRSVVEGQIREHSRKPEEAYAAAEALMPEARRLELF</sequence>
<keyword evidence="2" id="KW-0808">Transferase</keyword>
<evidence type="ECO:0000256" key="2">
    <source>
        <dbReference type="ARBA" id="ARBA00022679"/>
    </source>
</evidence>
<keyword evidence="1 5" id="KW-0489">Methyltransferase</keyword>
<protein>
    <submittedName>
        <fullName evidence="5">DNA methyltransferase</fullName>
    </submittedName>
</protein>
<comment type="similarity">
    <text evidence="4">Belongs to the MT-A70-like family.</text>
</comment>
<evidence type="ECO:0000256" key="1">
    <source>
        <dbReference type="ARBA" id="ARBA00022603"/>
    </source>
</evidence>
<evidence type="ECO:0000313" key="5">
    <source>
        <dbReference type="EMBL" id="RAP39317.1"/>
    </source>
</evidence>
<organism evidence="5 6">
    <name type="scientific">Rhodovulum viride</name>
    <dbReference type="NCBI Taxonomy" id="1231134"/>
    <lineage>
        <taxon>Bacteria</taxon>
        <taxon>Pseudomonadati</taxon>
        <taxon>Pseudomonadota</taxon>
        <taxon>Alphaproteobacteria</taxon>
        <taxon>Rhodobacterales</taxon>
        <taxon>Paracoccaceae</taxon>
        <taxon>Rhodovulum</taxon>
    </lineage>
</organism>
<dbReference type="InterPro" id="IPR029063">
    <property type="entry name" value="SAM-dependent_MTases_sf"/>
</dbReference>
<feature type="non-terminal residue" evidence="5">
    <location>
        <position position="168"/>
    </location>
</feature>
<reference evidence="5 6" key="1">
    <citation type="submission" date="2017-01" db="EMBL/GenBank/DDBJ databases">
        <title>Genome sequence of Rhodovulum viride JA756.</title>
        <authorList>
            <person name="Lakshmi K.V."/>
            <person name="Tushar L.D."/>
            <person name="Sasikala C."/>
            <person name="Venkataramana C."/>
        </authorList>
    </citation>
    <scope>NUCLEOTIDE SEQUENCE [LARGE SCALE GENOMIC DNA]</scope>
    <source>
        <strain evidence="5 6">JA756</strain>
    </source>
</reference>
<keyword evidence="3" id="KW-0949">S-adenosyl-L-methionine</keyword>
<dbReference type="RefSeq" id="WP_112317573.1">
    <property type="nucleotide sequence ID" value="NZ_MUAV01000100.1"/>
</dbReference>
<dbReference type="EMBL" id="MUAV01000100">
    <property type="protein sequence ID" value="RAP39317.1"/>
    <property type="molecule type" value="Genomic_DNA"/>
</dbReference>
<dbReference type="PROSITE" id="PS51143">
    <property type="entry name" value="MT_A70"/>
    <property type="match status" value="1"/>
</dbReference>
<evidence type="ECO:0000313" key="6">
    <source>
        <dbReference type="Proteomes" id="UP000248659"/>
    </source>
</evidence>
<dbReference type="GO" id="GO:0032259">
    <property type="term" value="P:methylation"/>
    <property type="evidence" value="ECO:0007669"/>
    <property type="project" value="UniProtKB-KW"/>
</dbReference>
<gene>
    <name evidence="5" type="ORF">BYZ73_21160</name>
</gene>
<keyword evidence="6" id="KW-1185">Reference proteome</keyword>
<dbReference type="GO" id="GO:0008168">
    <property type="term" value="F:methyltransferase activity"/>
    <property type="evidence" value="ECO:0007669"/>
    <property type="project" value="UniProtKB-KW"/>
</dbReference>
<name>A0ABX9DAG5_9RHOB</name>
<accession>A0ABX9DAG5</accession>
<dbReference type="Proteomes" id="UP000248659">
    <property type="component" value="Unassembled WGS sequence"/>
</dbReference>
<dbReference type="PANTHER" id="PTHR12829:SF7">
    <property type="entry name" value="N6-ADENOSINE-METHYLTRANSFERASE CATALYTIC SUBUNIT"/>
    <property type="match status" value="1"/>
</dbReference>
<comment type="caution">
    <text evidence="5">The sequence shown here is derived from an EMBL/GenBank/DDBJ whole genome shotgun (WGS) entry which is preliminary data.</text>
</comment>
<dbReference type="Pfam" id="PF05063">
    <property type="entry name" value="MT-A70"/>
    <property type="match status" value="1"/>
</dbReference>
<dbReference type="InterPro" id="IPR007757">
    <property type="entry name" value="MT-A70-like"/>
</dbReference>
<dbReference type="SUPFAM" id="SSF53335">
    <property type="entry name" value="S-adenosyl-L-methionine-dependent methyltransferases"/>
    <property type="match status" value="1"/>
</dbReference>
<evidence type="ECO:0000256" key="4">
    <source>
        <dbReference type="PROSITE-ProRule" id="PRU00489"/>
    </source>
</evidence>
<dbReference type="PANTHER" id="PTHR12829">
    <property type="entry name" value="N6-ADENOSINE-METHYLTRANSFERASE"/>
    <property type="match status" value="1"/>
</dbReference>
<proteinExistence type="inferred from homology"/>